<protein>
    <submittedName>
        <fullName evidence="2">Uncharacterized protein</fullName>
    </submittedName>
</protein>
<name>A0ABS3JBV5_9BACT</name>
<accession>A0ABS3JBV5</accession>
<evidence type="ECO:0000256" key="1">
    <source>
        <dbReference type="SAM" id="MobiDB-lite"/>
    </source>
</evidence>
<feature type="region of interest" description="Disordered" evidence="1">
    <location>
        <begin position="67"/>
        <end position="106"/>
    </location>
</feature>
<sequence>MAILNLRGYACFLGKDTDPRPALTAANVRFVPSDLPTQAACQAWFRLNPTAVSYPVSQVSNIQVETTAPGTTASTAEGRAPGTLATPETGTGFDGNPFVTDSAPLL</sequence>
<proteinExistence type="predicted"/>
<organism evidence="2 3">
    <name type="scientific">Fibrella forsythiae</name>
    <dbReference type="NCBI Taxonomy" id="2817061"/>
    <lineage>
        <taxon>Bacteria</taxon>
        <taxon>Pseudomonadati</taxon>
        <taxon>Bacteroidota</taxon>
        <taxon>Cytophagia</taxon>
        <taxon>Cytophagales</taxon>
        <taxon>Spirosomataceae</taxon>
        <taxon>Fibrella</taxon>
    </lineage>
</organism>
<dbReference type="EMBL" id="JAFMYW010000001">
    <property type="protein sequence ID" value="MBO0947485.1"/>
    <property type="molecule type" value="Genomic_DNA"/>
</dbReference>
<keyword evidence="3" id="KW-1185">Reference proteome</keyword>
<evidence type="ECO:0000313" key="2">
    <source>
        <dbReference type="EMBL" id="MBO0947485.1"/>
    </source>
</evidence>
<reference evidence="2 3" key="1">
    <citation type="submission" date="2021-03" db="EMBL/GenBank/DDBJ databases">
        <title>Fibrella sp. HMF5405 genome sequencing and assembly.</title>
        <authorList>
            <person name="Kang H."/>
            <person name="Kim H."/>
            <person name="Bae S."/>
            <person name="Joh K."/>
        </authorList>
    </citation>
    <scope>NUCLEOTIDE SEQUENCE [LARGE SCALE GENOMIC DNA]</scope>
    <source>
        <strain evidence="2 3">HMF5405</strain>
    </source>
</reference>
<evidence type="ECO:0000313" key="3">
    <source>
        <dbReference type="Proteomes" id="UP000664628"/>
    </source>
</evidence>
<dbReference type="Proteomes" id="UP000664628">
    <property type="component" value="Unassembled WGS sequence"/>
</dbReference>
<gene>
    <name evidence="2" type="ORF">J2I46_02765</name>
</gene>
<dbReference type="RefSeq" id="WP_207327393.1">
    <property type="nucleotide sequence ID" value="NZ_JAFMYW010000001.1"/>
</dbReference>
<comment type="caution">
    <text evidence="2">The sequence shown here is derived from an EMBL/GenBank/DDBJ whole genome shotgun (WGS) entry which is preliminary data.</text>
</comment>